<keyword evidence="1 3" id="KW-0238">DNA-binding</keyword>
<dbReference type="RefSeq" id="WP_097650309.1">
    <property type="nucleotide sequence ID" value="NZ_LYXE01000003.1"/>
</dbReference>
<organism evidence="6 7">
    <name type="scientific">Candidatus Chloroploca asiatica</name>
    <dbReference type="NCBI Taxonomy" id="1506545"/>
    <lineage>
        <taxon>Bacteria</taxon>
        <taxon>Bacillati</taxon>
        <taxon>Chloroflexota</taxon>
        <taxon>Chloroflexia</taxon>
        <taxon>Chloroflexales</taxon>
        <taxon>Chloroflexineae</taxon>
        <taxon>Oscillochloridaceae</taxon>
        <taxon>Candidatus Chloroploca</taxon>
    </lineage>
</organism>
<gene>
    <name evidence="6" type="ORF">A9Q02_20890</name>
</gene>
<dbReference type="InterPro" id="IPR011010">
    <property type="entry name" value="DNA_brk_join_enz"/>
</dbReference>
<dbReference type="Gene3D" id="1.10.150.130">
    <property type="match status" value="1"/>
</dbReference>
<evidence type="ECO:0000313" key="6">
    <source>
        <dbReference type="EMBL" id="PDW01402.1"/>
    </source>
</evidence>
<name>A0A2H3KRV9_9CHLR</name>
<dbReference type="InterPro" id="IPR002104">
    <property type="entry name" value="Integrase_catalytic"/>
</dbReference>
<keyword evidence="2" id="KW-0233">DNA recombination</keyword>
<feature type="domain" description="Tyr recombinase" evidence="4">
    <location>
        <begin position="122"/>
        <end position="304"/>
    </location>
</feature>
<keyword evidence="7" id="KW-1185">Reference proteome</keyword>
<dbReference type="InterPro" id="IPR044068">
    <property type="entry name" value="CB"/>
</dbReference>
<evidence type="ECO:0000313" key="7">
    <source>
        <dbReference type="Proteomes" id="UP000220922"/>
    </source>
</evidence>
<comment type="caution">
    <text evidence="6">The sequence shown here is derived from an EMBL/GenBank/DDBJ whole genome shotgun (WGS) entry which is preliminary data.</text>
</comment>
<dbReference type="PROSITE" id="PS51898">
    <property type="entry name" value="TYR_RECOMBINASE"/>
    <property type="match status" value="1"/>
</dbReference>
<dbReference type="PANTHER" id="PTHR30349">
    <property type="entry name" value="PHAGE INTEGRASE-RELATED"/>
    <property type="match status" value="1"/>
</dbReference>
<evidence type="ECO:0008006" key="8">
    <source>
        <dbReference type="Google" id="ProtNLM"/>
    </source>
</evidence>
<dbReference type="AlphaFoldDB" id="A0A2H3KRV9"/>
<feature type="domain" description="Core-binding (CB)" evidence="5">
    <location>
        <begin position="1"/>
        <end position="95"/>
    </location>
</feature>
<reference evidence="6 7" key="1">
    <citation type="submission" date="2016-05" db="EMBL/GenBank/DDBJ databases">
        <authorList>
            <person name="Lavstsen T."/>
            <person name="Jespersen J.S."/>
        </authorList>
    </citation>
    <scope>NUCLEOTIDE SEQUENCE [LARGE SCALE GENOMIC DNA]</scope>
    <source>
        <strain evidence="6 7">B7-9</strain>
    </source>
</reference>
<protein>
    <recommendedName>
        <fullName evidence="8">Integrase</fullName>
    </recommendedName>
</protein>
<dbReference type="PANTHER" id="PTHR30349:SF89">
    <property type="entry name" value="INTEGRASE_RECOMBINASE"/>
    <property type="match status" value="1"/>
</dbReference>
<dbReference type="GO" id="GO:0015074">
    <property type="term" value="P:DNA integration"/>
    <property type="evidence" value="ECO:0007669"/>
    <property type="project" value="InterPro"/>
</dbReference>
<proteinExistence type="predicted"/>
<dbReference type="InterPro" id="IPR013762">
    <property type="entry name" value="Integrase-like_cat_sf"/>
</dbReference>
<evidence type="ECO:0000256" key="2">
    <source>
        <dbReference type="ARBA" id="ARBA00023172"/>
    </source>
</evidence>
<dbReference type="Pfam" id="PF00589">
    <property type="entry name" value="Phage_integrase"/>
    <property type="match status" value="1"/>
</dbReference>
<dbReference type="OrthoDB" id="143794at2"/>
<dbReference type="SUPFAM" id="SSF56349">
    <property type="entry name" value="DNA breaking-rejoining enzymes"/>
    <property type="match status" value="1"/>
</dbReference>
<sequence length="308" mass="35811">MDHLVAINQFLAHRRGRNRSIRTIEQYHYQLIELWHAWIVHHADSLDQITLDHLLAYFDYLRHGRKNHRTGGIGLSAETIGGAWRTLRAFWRYCRRRNWITEQQALWFSDDELLPRPHVPQRIRPVLTDDALHDLLCACGQLDTAEQRYREHAIILLLAQSGMRIGELVSMRDSAMRLDDRATIIISKGGREDWAFWGSEADSAIRRYTRHRGHQGDGSVWLRLSGAPMTVSDVRKAIRHVADLAGITLPVGATVHCFRHRYAHKALDSGLDISQVSQLMRHRDIDTTLRYLREHKDRLKALHDRVRA</sequence>
<dbReference type="GO" id="GO:0006310">
    <property type="term" value="P:DNA recombination"/>
    <property type="evidence" value="ECO:0007669"/>
    <property type="project" value="UniProtKB-KW"/>
</dbReference>
<dbReference type="EMBL" id="LYXE01000003">
    <property type="protein sequence ID" value="PDW01402.1"/>
    <property type="molecule type" value="Genomic_DNA"/>
</dbReference>
<dbReference type="PROSITE" id="PS51900">
    <property type="entry name" value="CB"/>
    <property type="match status" value="1"/>
</dbReference>
<evidence type="ECO:0000256" key="1">
    <source>
        <dbReference type="ARBA" id="ARBA00023125"/>
    </source>
</evidence>
<dbReference type="Proteomes" id="UP000220922">
    <property type="component" value="Unassembled WGS sequence"/>
</dbReference>
<evidence type="ECO:0000259" key="5">
    <source>
        <dbReference type="PROSITE" id="PS51900"/>
    </source>
</evidence>
<evidence type="ECO:0000256" key="3">
    <source>
        <dbReference type="PROSITE-ProRule" id="PRU01248"/>
    </source>
</evidence>
<dbReference type="InterPro" id="IPR010998">
    <property type="entry name" value="Integrase_recombinase_N"/>
</dbReference>
<dbReference type="Gene3D" id="1.10.443.10">
    <property type="entry name" value="Intergrase catalytic core"/>
    <property type="match status" value="1"/>
</dbReference>
<dbReference type="InterPro" id="IPR050090">
    <property type="entry name" value="Tyrosine_recombinase_XerCD"/>
</dbReference>
<evidence type="ECO:0000259" key="4">
    <source>
        <dbReference type="PROSITE" id="PS51898"/>
    </source>
</evidence>
<accession>A0A2H3KRV9</accession>
<dbReference type="GO" id="GO:0003677">
    <property type="term" value="F:DNA binding"/>
    <property type="evidence" value="ECO:0007669"/>
    <property type="project" value="UniProtKB-UniRule"/>
</dbReference>